<dbReference type="EMBL" id="AP018553">
    <property type="protein sequence ID" value="BBD73918.1"/>
    <property type="molecule type" value="Genomic_DNA"/>
</dbReference>
<sequence>MIRRPAVAGSFYEDDAEELRRRISWCFTHNVGPGFFPRIFEGGPTNLYVVPHAGYIYSGPVAAHVYAELAARNSPQLVVILGPNHTGLGSYVSVYPNGEWETPLGRVEVDNEAVIRLAHESEVMDLDERAHLYEHSIEVQLPFLQFIFGSSFKIVPIVISMQTPEVAEYISEGILRLMKLKEDNVVVLASTDLNHYDPHDETLKKDELALDKILSLDYRGLYSVVEEMGVTMCGYGPTMVVMRIAKKLGKKARLLKHATSGDTSGDKNSVVGYSAVKFSD</sequence>
<dbReference type="NCBIfam" id="TIGR04336">
    <property type="entry name" value="AmmeMemoSam_B"/>
    <property type="match status" value="1"/>
</dbReference>
<dbReference type="HAMAP" id="MF_00055">
    <property type="entry name" value="MEMO1"/>
    <property type="match status" value="1"/>
</dbReference>
<name>A0A348B6W6_9CREN</name>
<reference evidence="4" key="1">
    <citation type="journal article" date="2014" name="Int. J. Syst. Evol. Microbiol.">
        <title>Complete genome sequence of Corynebacterium casei LMG S-19264T (=DSM 44701T), isolated from a smear-ripened cheese.</title>
        <authorList>
            <consortium name="US DOE Joint Genome Institute (JGI-PGF)"/>
            <person name="Walter F."/>
            <person name="Albersmeier A."/>
            <person name="Kalinowski J."/>
            <person name="Ruckert C."/>
        </authorList>
    </citation>
    <scope>NUCLEOTIDE SEQUENCE</scope>
    <source>
        <strain evidence="4">JCM 31740</strain>
    </source>
</reference>
<dbReference type="Proteomes" id="UP000616143">
    <property type="component" value="Unassembled WGS sequence"/>
</dbReference>
<dbReference type="EMBL" id="BMQS01000025">
    <property type="protein sequence ID" value="GGU03406.1"/>
    <property type="molecule type" value="Genomic_DNA"/>
</dbReference>
<dbReference type="KEGG" id="sacd:HS1genome_2307"/>
<comment type="similarity">
    <text evidence="1 2">Belongs to the MEMO1 family.</text>
</comment>
<dbReference type="PANTHER" id="PTHR11060:SF0">
    <property type="entry name" value="PROTEIN MEMO1"/>
    <property type="match status" value="1"/>
</dbReference>
<reference evidence="5" key="2">
    <citation type="submission" date="2018-04" db="EMBL/GenBank/DDBJ databases">
        <title>Complete genome sequence of Sulfodiicoccus acidiphilus strain HS-1.</title>
        <authorList>
            <person name="Sakai H.D."/>
            <person name="Kurosawa N."/>
        </authorList>
    </citation>
    <scope>NUCLEOTIDE SEQUENCE [LARGE SCALE GENOMIC DNA]</scope>
    <source>
        <strain evidence="5">HS-1</strain>
    </source>
</reference>
<proteinExistence type="inferred from homology"/>
<evidence type="ECO:0000313" key="4">
    <source>
        <dbReference type="EMBL" id="GGU03406.1"/>
    </source>
</evidence>
<evidence type="ECO:0000313" key="5">
    <source>
        <dbReference type="Proteomes" id="UP000276741"/>
    </source>
</evidence>
<dbReference type="InterPro" id="IPR002737">
    <property type="entry name" value="MEMO1_fam"/>
</dbReference>
<dbReference type="Proteomes" id="UP000276741">
    <property type="component" value="Chromosome"/>
</dbReference>
<evidence type="ECO:0000256" key="1">
    <source>
        <dbReference type="ARBA" id="ARBA00006315"/>
    </source>
</evidence>
<dbReference type="GeneID" id="38667760"/>
<evidence type="ECO:0000256" key="2">
    <source>
        <dbReference type="HAMAP-Rule" id="MF_00055"/>
    </source>
</evidence>
<dbReference type="PANTHER" id="PTHR11060">
    <property type="entry name" value="PROTEIN MEMO1"/>
    <property type="match status" value="1"/>
</dbReference>
<dbReference type="Pfam" id="PF01875">
    <property type="entry name" value="Memo"/>
    <property type="match status" value="1"/>
</dbReference>
<dbReference type="CDD" id="cd07361">
    <property type="entry name" value="MEMO_like"/>
    <property type="match status" value="1"/>
</dbReference>
<organism evidence="3 5">
    <name type="scientific">Sulfodiicoccus acidiphilus</name>
    <dbReference type="NCBI Taxonomy" id="1670455"/>
    <lineage>
        <taxon>Archaea</taxon>
        <taxon>Thermoproteota</taxon>
        <taxon>Thermoprotei</taxon>
        <taxon>Sulfolobales</taxon>
        <taxon>Sulfolobaceae</taxon>
        <taxon>Sulfodiicoccus</taxon>
    </lineage>
</organism>
<reference evidence="3" key="3">
    <citation type="journal article" date="2019" name="BMC Res. Notes">
        <title>Complete genome sequence of the Sulfodiicoccus acidiphilus strain HS-1T, the first crenarchaeon that lacks polB3, isolated from an acidic hot spring in Ohwaku-dani, Hakone, Japan.</title>
        <authorList>
            <person name="Sakai H.D."/>
            <person name="Kurosawa N."/>
        </authorList>
    </citation>
    <scope>NUCLEOTIDE SEQUENCE</scope>
    <source>
        <strain evidence="3">HS-1</strain>
    </source>
</reference>
<accession>A0A348B6W6</accession>
<dbReference type="AlphaFoldDB" id="A0A348B6W6"/>
<keyword evidence="5" id="KW-1185">Reference proteome</keyword>
<dbReference type="NCBIfam" id="NF001987">
    <property type="entry name" value="PRK00782.1"/>
    <property type="match status" value="1"/>
</dbReference>
<reference evidence="4" key="4">
    <citation type="submission" date="2020-09" db="EMBL/GenBank/DDBJ databases">
        <authorList>
            <person name="Sun Q."/>
            <person name="Ohkuma M."/>
        </authorList>
    </citation>
    <scope>NUCLEOTIDE SEQUENCE</scope>
    <source>
        <strain evidence="4">JCM 31740</strain>
    </source>
</reference>
<gene>
    <name evidence="4" type="ORF">GCM10007116_20440</name>
    <name evidence="3" type="ORF">HS1genome_2307</name>
</gene>
<protein>
    <recommendedName>
        <fullName evidence="2">MEMO1 family protein GCM10007116_20440</fullName>
    </recommendedName>
</protein>
<dbReference type="RefSeq" id="WP_126451153.1">
    <property type="nucleotide sequence ID" value="NZ_AP018553.1"/>
</dbReference>
<evidence type="ECO:0000313" key="3">
    <source>
        <dbReference type="EMBL" id="BBD73918.1"/>
    </source>
</evidence>
<dbReference type="OrthoDB" id="372162at2157"/>
<dbReference type="Gene3D" id="3.40.830.10">
    <property type="entry name" value="LigB-like"/>
    <property type="match status" value="1"/>
</dbReference>